<dbReference type="STRING" id="6573.A0A210QAP2"/>
<dbReference type="EMBL" id="NEDP02004404">
    <property type="protein sequence ID" value="OWF45800.1"/>
    <property type="molecule type" value="Genomic_DNA"/>
</dbReference>
<keyword evidence="1" id="KW-0812">Transmembrane</keyword>
<evidence type="ECO:0000313" key="2">
    <source>
        <dbReference type="EMBL" id="OWF45800.1"/>
    </source>
</evidence>
<dbReference type="Proteomes" id="UP000242188">
    <property type="component" value="Unassembled WGS sequence"/>
</dbReference>
<feature type="transmembrane region" description="Helical" evidence="1">
    <location>
        <begin position="313"/>
        <end position="330"/>
    </location>
</feature>
<protein>
    <recommendedName>
        <fullName evidence="4">Ceramide phosphoethanolamine synthase</fullName>
    </recommendedName>
</protein>
<dbReference type="InterPro" id="IPR043130">
    <property type="entry name" value="CDP-OH_PTrfase_TM_dom"/>
</dbReference>
<evidence type="ECO:0008006" key="4">
    <source>
        <dbReference type="Google" id="ProtNLM"/>
    </source>
</evidence>
<feature type="transmembrane region" description="Helical" evidence="1">
    <location>
        <begin position="225"/>
        <end position="243"/>
    </location>
</feature>
<organism evidence="2 3">
    <name type="scientific">Mizuhopecten yessoensis</name>
    <name type="common">Japanese scallop</name>
    <name type="synonym">Patinopecten yessoensis</name>
    <dbReference type="NCBI Taxonomy" id="6573"/>
    <lineage>
        <taxon>Eukaryota</taxon>
        <taxon>Metazoa</taxon>
        <taxon>Spiralia</taxon>
        <taxon>Lophotrochozoa</taxon>
        <taxon>Mollusca</taxon>
        <taxon>Bivalvia</taxon>
        <taxon>Autobranchia</taxon>
        <taxon>Pteriomorphia</taxon>
        <taxon>Pectinida</taxon>
        <taxon>Pectinoidea</taxon>
        <taxon>Pectinidae</taxon>
        <taxon>Mizuhopecten</taxon>
    </lineage>
</organism>
<dbReference type="OrthoDB" id="10253254at2759"/>
<gene>
    <name evidence="2" type="ORF">KP79_PYT13034</name>
</gene>
<evidence type="ECO:0000256" key="1">
    <source>
        <dbReference type="SAM" id="Phobius"/>
    </source>
</evidence>
<dbReference type="AlphaFoldDB" id="A0A210QAP2"/>
<dbReference type="Gene3D" id="1.20.120.1760">
    <property type="match status" value="1"/>
</dbReference>
<reference evidence="2 3" key="1">
    <citation type="journal article" date="2017" name="Nat. Ecol. Evol.">
        <title>Scallop genome provides insights into evolution of bilaterian karyotype and development.</title>
        <authorList>
            <person name="Wang S."/>
            <person name="Zhang J."/>
            <person name="Jiao W."/>
            <person name="Li J."/>
            <person name="Xun X."/>
            <person name="Sun Y."/>
            <person name="Guo X."/>
            <person name="Huan P."/>
            <person name="Dong B."/>
            <person name="Zhang L."/>
            <person name="Hu X."/>
            <person name="Sun X."/>
            <person name="Wang J."/>
            <person name="Zhao C."/>
            <person name="Wang Y."/>
            <person name="Wang D."/>
            <person name="Huang X."/>
            <person name="Wang R."/>
            <person name="Lv J."/>
            <person name="Li Y."/>
            <person name="Zhang Z."/>
            <person name="Liu B."/>
            <person name="Lu W."/>
            <person name="Hui Y."/>
            <person name="Liang J."/>
            <person name="Zhou Z."/>
            <person name="Hou R."/>
            <person name="Li X."/>
            <person name="Liu Y."/>
            <person name="Li H."/>
            <person name="Ning X."/>
            <person name="Lin Y."/>
            <person name="Zhao L."/>
            <person name="Xing Q."/>
            <person name="Dou J."/>
            <person name="Li Y."/>
            <person name="Mao J."/>
            <person name="Guo H."/>
            <person name="Dou H."/>
            <person name="Li T."/>
            <person name="Mu C."/>
            <person name="Jiang W."/>
            <person name="Fu Q."/>
            <person name="Fu X."/>
            <person name="Miao Y."/>
            <person name="Liu J."/>
            <person name="Yu Q."/>
            <person name="Li R."/>
            <person name="Liao H."/>
            <person name="Li X."/>
            <person name="Kong Y."/>
            <person name="Jiang Z."/>
            <person name="Chourrout D."/>
            <person name="Li R."/>
            <person name="Bao Z."/>
        </authorList>
    </citation>
    <scope>NUCLEOTIDE SEQUENCE [LARGE SCALE GENOMIC DNA]</scope>
    <source>
        <strain evidence="2 3">PY_sf001</strain>
    </source>
</reference>
<proteinExistence type="predicted"/>
<evidence type="ECO:0000313" key="3">
    <source>
        <dbReference type="Proteomes" id="UP000242188"/>
    </source>
</evidence>
<name>A0A210QAP2_MIZYE</name>
<keyword evidence="3" id="KW-1185">Reference proteome</keyword>
<feature type="transmembrane region" description="Helical" evidence="1">
    <location>
        <begin position="89"/>
        <end position="114"/>
    </location>
</feature>
<feature type="transmembrane region" description="Helical" evidence="1">
    <location>
        <begin position="15"/>
        <end position="38"/>
    </location>
</feature>
<sequence>MLNHMLQTCRTERSLLLMTSLLLLTYFFIMDVVLYMTLQSTNLANQEKTSSYSPFRPLSAKLLMTAPTNHYILSLATEYFDEYTHFSKIFTFITPNMISAMHLALGFLSGKFVASESLRRRRLGVLIFELRLWLDVYDGVVYRSHKGLHGYRSDRMNLGFVVDTICDTTSGIALCFGVLFYLWKVQVQKPTAILPYTKPSVNGAPVSGDGEKTSVYQQKHPRNHIFYKVLCYGLMLALTGMTFDKTTEAFGGIFTTKMETSLEEETQLEALHSLTMWFVLYSWRLIEAQAMLQYLLLAIFLDRIWEFICFIQYTGYGTLILVNVMSQLQIRNVRNMLKSTSAEYV</sequence>
<keyword evidence="1" id="KW-0472">Membrane</keyword>
<accession>A0A210QAP2</accession>
<comment type="caution">
    <text evidence="2">The sequence shown here is derived from an EMBL/GenBank/DDBJ whole genome shotgun (WGS) entry which is preliminary data.</text>
</comment>
<keyword evidence="1" id="KW-1133">Transmembrane helix</keyword>